<evidence type="ECO:0000313" key="2">
    <source>
        <dbReference type="Proteomes" id="UP000027219"/>
    </source>
</evidence>
<keyword evidence="2" id="KW-1185">Reference proteome</keyword>
<protein>
    <submittedName>
        <fullName evidence="1">Nitrate reductase</fullName>
    </submittedName>
</protein>
<proteinExistence type="predicted"/>
<name>A0A066UX85_9VIBR</name>
<dbReference type="Proteomes" id="UP000027219">
    <property type="component" value="Unassembled WGS sequence"/>
</dbReference>
<dbReference type="OrthoDB" id="9805247at2"/>
<evidence type="ECO:0000313" key="1">
    <source>
        <dbReference type="EMBL" id="KDN28804.1"/>
    </source>
</evidence>
<dbReference type="EMBL" id="JFFR01000013">
    <property type="protein sequence ID" value="KDN28804.1"/>
    <property type="molecule type" value="Genomic_DNA"/>
</dbReference>
<dbReference type="PANTHER" id="PTHR39166">
    <property type="entry name" value="BLL1166 PROTEIN"/>
    <property type="match status" value="1"/>
</dbReference>
<dbReference type="AlphaFoldDB" id="A0A066UX85"/>
<gene>
    <name evidence="1" type="ORF">VFDL14_22015</name>
</gene>
<dbReference type="STRING" id="212667.VFDL14_22015"/>
<accession>A0A066UX85</accession>
<reference evidence="1 2" key="1">
    <citation type="submission" date="2014-02" db="EMBL/GenBank/DDBJ databases">
        <title>Vibrio fortis Dalian14 Genome Sequencing.</title>
        <authorList>
            <person name="Wang Y."/>
            <person name="Song L."/>
            <person name="Liu G."/>
            <person name="Ding J."/>
        </authorList>
    </citation>
    <scope>NUCLEOTIDE SEQUENCE [LARGE SCALE GENOMIC DNA]</scope>
    <source>
        <strain evidence="1 2">Dalian14</strain>
    </source>
</reference>
<comment type="caution">
    <text evidence="1">The sequence shown here is derived from an EMBL/GenBank/DDBJ whole genome shotgun (WGS) entry which is preliminary data.</text>
</comment>
<organism evidence="1 2">
    <name type="scientific">Vibrio fortis</name>
    <dbReference type="NCBI Taxonomy" id="212667"/>
    <lineage>
        <taxon>Bacteria</taxon>
        <taxon>Pseudomonadati</taxon>
        <taxon>Pseudomonadota</taxon>
        <taxon>Gammaproteobacteria</taxon>
        <taxon>Vibrionales</taxon>
        <taxon>Vibrionaceae</taxon>
        <taxon>Vibrio</taxon>
    </lineage>
</organism>
<sequence>MDKIVNLLKQDPMRVEALHCVKRLELPQCYIAAGFVRNLVWDALHNKTKPTPLNDIDVVYFDDDEMDPNACFKHEAWLNTQMPQFDWQVRNQALMHHRNNDQPYKSTLDAMSYWPEKETAVGVRVTANSDYECVSAFGFESLFNGHISYNRKRPRSLFEQRVYAKNWLALWPSLKVVYGNAKESQDV</sequence>
<dbReference type="Pfam" id="PF06042">
    <property type="entry name" value="NTP_transf_6"/>
    <property type="match status" value="1"/>
</dbReference>
<dbReference type="PANTHER" id="PTHR39166:SF1">
    <property type="entry name" value="BLL1166 PROTEIN"/>
    <property type="match status" value="1"/>
</dbReference>
<dbReference type="InterPro" id="IPR009267">
    <property type="entry name" value="NTP_transf_6"/>
</dbReference>
<dbReference type="RefSeq" id="WP_032550669.1">
    <property type="nucleotide sequence ID" value="NZ_JFFR01000013.1"/>
</dbReference>